<comment type="caution">
    <text evidence="2">The sequence shown here is derived from an EMBL/GenBank/DDBJ whole genome shotgun (WGS) entry which is preliminary data.</text>
</comment>
<evidence type="ECO:0000313" key="3">
    <source>
        <dbReference type="Proteomes" id="UP000033423"/>
    </source>
</evidence>
<dbReference type="AlphaFoldDB" id="A0A0F3GRH5"/>
<dbReference type="InterPro" id="IPR012337">
    <property type="entry name" value="RNaseH-like_sf"/>
</dbReference>
<dbReference type="EMBL" id="LACI01001419">
    <property type="protein sequence ID" value="KJU84506.1"/>
    <property type="molecule type" value="Genomic_DNA"/>
</dbReference>
<protein>
    <submittedName>
        <fullName evidence="2">Transposase, IS4-like domain protein</fullName>
    </submittedName>
</protein>
<accession>A0A0F3GRH5</accession>
<sequence>MIDKETGGYIIGQNIVFIVLVTPKITIPVGFEFYVPDPEMTKWYKEEKRLKEQGVDKKDRPYRPSKNEEYPTKQEIALLLLERFKTFHPDIKIRCIVADALYGTRDFLNNASKMFGGIQVISQLRVNQKIRVIKSEQSVAEYFLKHPPIKGKIRIRGSIDKSVMLGSVRAEVCSHGVKRFVIALKYDGEEKYRYLVASNLSWRALDIVQAYTLRWLIEIVFQDWKAYEGWGQLTKQPGEDGSYRSLILSLLVDHSLFFHPNQITQIDNCLPAYTVGSLQSKIKVECLISSIKEIVLSENPKERLNELIASLEKDFVLRFSRKHMVGKDLGRIEPTPSLKYKSLNYKAA</sequence>
<dbReference type="GO" id="GO:0003677">
    <property type="term" value="F:DNA binding"/>
    <property type="evidence" value="ECO:0007669"/>
    <property type="project" value="InterPro"/>
</dbReference>
<reference evidence="2 3" key="1">
    <citation type="submission" date="2015-02" db="EMBL/GenBank/DDBJ databases">
        <title>Single-cell genomics of uncultivated deep-branching MTB reveals a conserved set of magnetosome genes.</title>
        <authorList>
            <person name="Kolinko S."/>
            <person name="Richter M."/>
            <person name="Glockner F.O."/>
            <person name="Brachmann A."/>
            <person name="Schuler D."/>
        </authorList>
    </citation>
    <scope>NUCLEOTIDE SEQUENCE [LARGE SCALE GENOMIC DNA]</scope>
    <source>
        <strain evidence="2">TM-1</strain>
    </source>
</reference>
<gene>
    <name evidence="2" type="ORF">MBAV_003301</name>
</gene>
<proteinExistence type="predicted"/>
<dbReference type="GO" id="GO:0004803">
    <property type="term" value="F:transposase activity"/>
    <property type="evidence" value="ECO:0007669"/>
    <property type="project" value="InterPro"/>
</dbReference>
<keyword evidence="3" id="KW-1185">Reference proteome</keyword>
<dbReference type="Pfam" id="PF01609">
    <property type="entry name" value="DDE_Tnp_1"/>
    <property type="match status" value="1"/>
</dbReference>
<dbReference type="SUPFAM" id="SSF53098">
    <property type="entry name" value="Ribonuclease H-like"/>
    <property type="match status" value="1"/>
</dbReference>
<name>A0A0F3GRH5_9BACT</name>
<organism evidence="2 3">
    <name type="scientific">Candidatus Magnetobacterium bavaricum</name>
    <dbReference type="NCBI Taxonomy" id="29290"/>
    <lineage>
        <taxon>Bacteria</taxon>
        <taxon>Pseudomonadati</taxon>
        <taxon>Nitrospirota</taxon>
        <taxon>Thermodesulfovibrionia</taxon>
        <taxon>Thermodesulfovibrionales</taxon>
        <taxon>Candidatus Magnetobacteriaceae</taxon>
        <taxon>Candidatus Magnetobacterium</taxon>
    </lineage>
</organism>
<dbReference type="Proteomes" id="UP000033423">
    <property type="component" value="Unassembled WGS sequence"/>
</dbReference>
<dbReference type="InterPro" id="IPR002559">
    <property type="entry name" value="Transposase_11"/>
</dbReference>
<evidence type="ECO:0000313" key="2">
    <source>
        <dbReference type="EMBL" id="KJU84506.1"/>
    </source>
</evidence>
<evidence type="ECO:0000259" key="1">
    <source>
        <dbReference type="Pfam" id="PF01609"/>
    </source>
</evidence>
<dbReference type="GO" id="GO:0006313">
    <property type="term" value="P:DNA transposition"/>
    <property type="evidence" value="ECO:0007669"/>
    <property type="project" value="InterPro"/>
</dbReference>
<feature type="domain" description="Transposase IS4-like" evidence="1">
    <location>
        <begin position="86"/>
        <end position="227"/>
    </location>
</feature>